<sequence length="89" mass="9998">NGLYLRPYKSGSGIRLKKSFDNPPNFERIIVNLDDNYGPGTDWYVLSTCTIGTGELQVYNSIPNVTKSNNCLQANLTKHIFYIKPNANT</sequence>
<reference evidence="1" key="2">
    <citation type="submission" date="2023-05" db="EMBL/GenBank/DDBJ databases">
        <authorList>
            <person name="Fouks B."/>
        </authorList>
    </citation>
    <scope>NUCLEOTIDE SEQUENCE</scope>
    <source>
        <strain evidence="1">Stay&amp;Tobe</strain>
        <tissue evidence="1">Testes</tissue>
    </source>
</reference>
<protein>
    <submittedName>
        <fullName evidence="1">Uncharacterized protein</fullName>
    </submittedName>
</protein>
<evidence type="ECO:0000313" key="1">
    <source>
        <dbReference type="EMBL" id="KAJ9586733.1"/>
    </source>
</evidence>
<organism evidence="1 2">
    <name type="scientific">Diploptera punctata</name>
    <name type="common">Pacific beetle cockroach</name>
    <dbReference type="NCBI Taxonomy" id="6984"/>
    <lineage>
        <taxon>Eukaryota</taxon>
        <taxon>Metazoa</taxon>
        <taxon>Ecdysozoa</taxon>
        <taxon>Arthropoda</taxon>
        <taxon>Hexapoda</taxon>
        <taxon>Insecta</taxon>
        <taxon>Pterygota</taxon>
        <taxon>Neoptera</taxon>
        <taxon>Polyneoptera</taxon>
        <taxon>Dictyoptera</taxon>
        <taxon>Blattodea</taxon>
        <taxon>Blaberoidea</taxon>
        <taxon>Blaberidae</taxon>
        <taxon>Diplopterinae</taxon>
        <taxon>Diploptera</taxon>
    </lineage>
</organism>
<feature type="non-terminal residue" evidence="1">
    <location>
        <position position="1"/>
    </location>
</feature>
<gene>
    <name evidence="1" type="ORF">L9F63_019671</name>
</gene>
<keyword evidence="2" id="KW-1185">Reference proteome</keyword>
<reference evidence="1" key="1">
    <citation type="journal article" date="2023" name="IScience">
        <title>Live-bearing cockroach genome reveals convergent evolutionary mechanisms linked to viviparity in insects and beyond.</title>
        <authorList>
            <person name="Fouks B."/>
            <person name="Harrison M.C."/>
            <person name="Mikhailova A.A."/>
            <person name="Marchal E."/>
            <person name="English S."/>
            <person name="Carruthers M."/>
            <person name="Jennings E.C."/>
            <person name="Chiamaka E.L."/>
            <person name="Frigard R.A."/>
            <person name="Pippel M."/>
            <person name="Attardo G.M."/>
            <person name="Benoit J.B."/>
            <person name="Bornberg-Bauer E."/>
            <person name="Tobe S.S."/>
        </authorList>
    </citation>
    <scope>NUCLEOTIDE SEQUENCE</scope>
    <source>
        <strain evidence="1">Stay&amp;Tobe</strain>
    </source>
</reference>
<dbReference type="EMBL" id="JASPKZ010006848">
    <property type="protein sequence ID" value="KAJ9586733.1"/>
    <property type="molecule type" value="Genomic_DNA"/>
</dbReference>
<dbReference type="Proteomes" id="UP001233999">
    <property type="component" value="Unassembled WGS sequence"/>
</dbReference>
<evidence type="ECO:0000313" key="2">
    <source>
        <dbReference type="Proteomes" id="UP001233999"/>
    </source>
</evidence>
<accession>A0AAD7ZVT4</accession>
<proteinExistence type="predicted"/>
<feature type="non-terminal residue" evidence="1">
    <location>
        <position position="89"/>
    </location>
</feature>
<name>A0AAD7ZVT4_DIPPU</name>
<comment type="caution">
    <text evidence="1">The sequence shown here is derived from an EMBL/GenBank/DDBJ whole genome shotgun (WGS) entry which is preliminary data.</text>
</comment>
<dbReference type="AlphaFoldDB" id="A0AAD7ZVT4"/>